<dbReference type="EMBL" id="MCGT01000003">
    <property type="protein sequence ID" value="ORX61515.1"/>
    <property type="molecule type" value="Genomic_DNA"/>
</dbReference>
<dbReference type="OrthoDB" id="5564877at2759"/>
<dbReference type="PANTHER" id="PTHR39473:SF1">
    <property type="entry name" value="DINB-LIKE DOMAIN-CONTAINING PROTEIN"/>
    <property type="match status" value="1"/>
</dbReference>
<dbReference type="InterPro" id="IPR034660">
    <property type="entry name" value="DinB/YfiT-like"/>
</dbReference>
<accession>A0A1X2GU26</accession>
<sequence>MHLYDVADHNVQQAMQLIAFLPEAAYTHPSKVMPYSTIGKHVRHAYDHFVLLLKQIGKPHWTIDYDVRQRNTPMEVNRLAAIEQLEELQMRLKEIREIPLETPVTLSASIDAHDPTKYPFSSTFGRELWYCVMHAVHHFASIKAICIEQGLDLPQDFGLAPSTILSHSA</sequence>
<dbReference type="STRING" id="101127.A0A1X2GU26"/>
<proteinExistence type="predicted"/>
<evidence type="ECO:0000313" key="1">
    <source>
        <dbReference type="EMBL" id="ORX61515.1"/>
    </source>
</evidence>
<reference evidence="1 2" key="1">
    <citation type="submission" date="2016-07" db="EMBL/GenBank/DDBJ databases">
        <title>Pervasive Adenine N6-methylation of Active Genes in Fungi.</title>
        <authorList>
            <consortium name="DOE Joint Genome Institute"/>
            <person name="Mondo S.J."/>
            <person name="Dannebaum R.O."/>
            <person name="Kuo R.C."/>
            <person name="Labutti K."/>
            <person name="Haridas S."/>
            <person name="Kuo A."/>
            <person name="Salamov A."/>
            <person name="Ahrendt S.R."/>
            <person name="Lipzen A."/>
            <person name="Sullivan W."/>
            <person name="Andreopoulos W.B."/>
            <person name="Clum A."/>
            <person name="Lindquist E."/>
            <person name="Daum C."/>
            <person name="Ramamoorthy G.K."/>
            <person name="Gryganskyi A."/>
            <person name="Culley D."/>
            <person name="Magnuson J.K."/>
            <person name="James T.Y."/>
            <person name="O'Malley M.A."/>
            <person name="Stajich J.E."/>
            <person name="Spatafora J.W."/>
            <person name="Visel A."/>
            <person name="Grigoriev I.V."/>
        </authorList>
    </citation>
    <scope>NUCLEOTIDE SEQUENCE [LARGE SCALE GENOMIC DNA]</scope>
    <source>
        <strain evidence="1 2">NRRL 3301</strain>
    </source>
</reference>
<evidence type="ECO:0008006" key="3">
    <source>
        <dbReference type="Google" id="ProtNLM"/>
    </source>
</evidence>
<dbReference type="SUPFAM" id="SSF109854">
    <property type="entry name" value="DinB/YfiT-like putative metalloenzymes"/>
    <property type="match status" value="1"/>
</dbReference>
<keyword evidence="2" id="KW-1185">Reference proteome</keyword>
<protein>
    <recommendedName>
        <fullName evidence="3">DinB-like domain-containing protein</fullName>
    </recommendedName>
</protein>
<evidence type="ECO:0000313" key="2">
    <source>
        <dbReference type="Proteomes" id="UP000242146"/>
    </source>
</evidence>
<organism evidence="1 2">
    <name type="scientific">Hesseltinella vesiculosa</name>
    <dbReference type="NCBI Taxonomy" id="101127"/>
    <lineage>
        <taxon>Eukaryota</taxon>
        <taxon>Fungi</taxon>
        <taxon>Fungi incertae sedis</taxon>
        <taxon>Mucoromycota</taxon>
        <taxon>Mucoromycotina</taxon>
        <taxon>Mucoromycetes</taxon>
        <taxon>Mucorales</taxon>
        <taxon>Cunninghamellaceae</taxon>
        <taxon>Hesseltinella</taxon>
    </lineage>
</organism>
<dbReference type="PANTHER" id="PTHR39473">
    <property type="match status" value="1"/>
</dbReference>
<dbReference type="AlphaFoldDB" id="A0A1X2GU26"/>
<dbReference type="Proteomes" id="UP000242146">
    <property type="component" value="Unassembled WGS sequence"/>
</dbReference>
<gene>
    <name evidence="1" type="ORF">DM01DRAFT_1332113</name>
</gene>
<comment type="caution">
    <text evidence="1">The sequence shown here is derived from an EMBL/GenBank/DDBJ whole genome shotgun (WGS) entry which is preliminary data.</text>
</comment>
<name>A0A1X2GU26_9FUNG</name>